<feature type="region of interest" description="Disordered" evidence="1">
    <location>
        <begin position="420"/>
        <end position="442"/>
    </location>
</feature>
<reference evidence="5" key="1">
    <citation type="submission" date="2022-11" db="UniProtKB">
        <authorList>
            <consortium name="WormBaseParasite"/>
        </authorList>
    </citation>
    <scope>IDENTIFICATION</scope>
</reference>
<protein>
    <submittedName>
        <fullName evidence="5">Apple domain-containing protein</fullName>
    </submittedName>
</protein>
<dbReference type="Pfam" id="PF00024">
    <property type="entry name" value="PAN_1"/>
    <property type="match status" value="1"/>
</dbReference>
<feature type="region of interest" description="Disordered" evidence="1">
    <location>
        <begin position="1326"/>
        <end position="1366"/>
    </location>
</feature>
<feature type="compositionally biased region" description="Low complexity" evidence="1">
    <location>
        <begin position="225"/>
        <end position="234"/>
    </location>
</feature>
<feature type="domain" description="Apple" evidence="3">
    <location>
        <begin position="32"/>
        <end position="114"/>
    </location>
</feature>
<keyword evidence="2" id="KW-0732">Signal</keyword>
<feature type="compositionally biased region" description="Polar residues" evidence="1">
    <location>
        <begin position="204"/>
        <end position="218"/>
    </location>
</feature>
<dbReference type="InterPro" id="IPR003609">
    <property type="entry name" value="Pan_app"/>
</dbReference>
<feature type="compositionally biased region" description="Low complexity" evidence="1">
    <location>
        <begin position="1528"/>
        <end position="1558"/>
    </location>
</feature>
<feature type="compositionally biased region" description="Low complexity" evidence="1">
    <location>
        <begin position="743"/>
        <end position="758"/>
    </location>
</feature>
<name>A0A914V5B7_9BILA</name>
<feature type="chain" id="PRO_5037678387" evidence="2">
    <location>
        <begin position="26"/>
        <end position="1861"/>
    </location>
</feature>
<feature type="compositionally biased region" description="Low complexity" evidence="1">
    <location>
        <begin position="1385"/>
        <end position="1400"/>
    </location>
</feature>
<feature type="region of interest" description="Disordered" evidence="1">
    <location>
        <begin position="874"/>
        <end position="905"/>
    </location>
</feature>
<feature type="region of interest" description="Disordered" evidence="1">
    <location>
        <begin position="175"/>
        <end position="282"/>
    </location>
</feature>
<feature type="compositionally biased region" description="Low complexity" evidence="1">
    <location>
        <begin position="1751"/>
        <end position="1769"/>
    </location>
</feature>
<evidence type="ECO:0000256" key="2">
    <source>
        <dbReference type="SAM" id="SignalP"/>
    </source>
</evidence>
<feature type="region of interest" description="Disordered" evidence="1">
    <location>
        <begin position="1748"/>
        <end position="1772"/>
    </location>
</feature>
<evidence type="ECO:0000256" key="1">
    <source>
        <dbReference type="SAM" id="MobiDB-lite"/>
    </source>
</evidence>
<dbReference type="WBParaSite" id="PSAMB.scaffold1476size31015.g13334.t3">
    <property type="protein sequence ID" value="PSAMB.scaffold1476size31015.g13334.t3"/>
    <property type="gene ID" value="PSAMB.scaffold1476size31015.g13334"/>
</dbReference>
<feature type="domain" description="Apple" evidence="3">
    <location>
        <begin position="448"/>
        <end position="515"/>
    </location>
</feature>
<evidence type="ECO:0000313" key="4">
    <source>
        <dbReference type="Proteomes" id="UP000887566"/>
    </source>
</evidence>
<dbReference type="PROSITE" id="PS50948">
    <property type="entry name" value="PAN"/>
    <property type="match status" value="2"/>
</dbReference>
<organism evidence="4 5">
    <name type="scientific">Plectus sambesii</name>
    <dbReference type="NCBI Taxonomy" id="2011161"/>
    <lineage>
        <taxon>Eukaryota</taxon>
        <taxon>Metazoa</taxon>
        <taxon>Ecdysozoa</taxon>
        <taxon>Nematoda</taxon>
        <taxon>Chromadorea</taxon>
        <taxon>Plectida</taxon>
        <taxon>Plectina</taxon>
        <taxon>Plectoidea</taxon>
        <taxon>Plectidae</taxon>
        <taxon>Plectus</taxon>
    </lineage>
</organism>
<feature type="compositionally biased region" description="Low complexity" evidence="1">
    <location>
        <begin position="177"/>
        <end position="198"/>
    </location>
</feature>
<feature type="compositionally biased region" description="Low complexity" evidence="1">
    <location>
        <begin position="266"/>
        <end position="282"/>
    </location>
</feature>
<feature type="signal peptide" evidence="2">
    <location>
        <begin position="1"/>
        <end position="25"/>
    </location>
</feature>
<dbReference type="Proteomes" id="UP000887566">
    <property type="component" value="Unplaced"/>
</dbReference>
<keyword evidence="4" id="KW-1185">Reference proteome</keyword>
<evidence type="ECO:0000313" key="5">
    <source>
        <dbReference type="WBParaSite" id="PSAMB.scaffold1476size31015.g13334.t3"/>
    </source>
</evidence>
<sequence length="1861" mass="191113">MVRLIAGIPALLFFCAAITLTVVHGETQQLACPDGKIYGYVNETGTGRDLYVEVFANDLQDCIHRCFGNEFCYSLSYDQRRNSAPCHLYYYSAYNCSFRELVLAKDITYSGGSITVDCLRCPALGEFITPPPESLNSQGTGNKGDFVVDENGGEDATKPAGVANFSEVPVIEATTASGTNASETSGEETSSAGPGAEGNDTIVEETTASVPSDITATTGAPDGLNGPPDTWNNGTGPGNGTEPSIDETTGSTLTAEGAGGNGTTTGNGTESAEGTGEETTGASVTAEGSIDATPQGFTKVPAGPRPPCDGEVHFRPLARFADENVRQPVFQNHTTAHSASECARLCYELGCHLALFNPQPLDGVSAEPTCQFAFESEENIGLTEKTGCGEEEDKTADEHSSTAPVTLACIQCVHAGEGATETPTSGEPAVGEPENVTGSAGSGAKNTCAGDVYFLQSEQLDVTSRQFANTVLNASSSAECARQCYESGCEIAHFIPESGTCMLTAPGATGIVRDCVLVHPSAFVKDHDAKQPVDISCPHCGQPVDLATGTESPSGNVTVESAIDVGPSSETIDQRPGEGAHESCSITFQVDTERKTADIEFRDIARVQSIDQCAYICYRDSCSLAVFDPPTAPEGKGYCKTQFKDGEVCSPTLPRVYQYPTEKSIAIQCIRCSLEGTGATEAPSAEGSTGWRAVTENSTAVPSEVVVSSNETNAEQPSFVTESSVGSNETVSSEPLVSTEAPSESSANGTSGSSESGGAEKMCKITFQAVDGFAHSIDETVRSENDTSGLTSAECARKCFVEKCVRAAHDPQSGLCLLSFPTESETCLDLERVSVLANEKQTWLQCIECEPIEEKDVASVPAGVQVISQSAHDAEQLGNATETTGAESNDETAITESTGSNFTAGPEVNETATVVALPAEEGNVTVVVQPSEEGNGTTEVTVNEGVPAGNETVVVQPSEEGNGTTEVTVNEGNLTGNETVVVQPNVEGNGTTEVTVTEGIPAGNETVVVQPSEEGNATTEVTVNEGVPAGNETVIVQPNVEGNGTTEVTVNEGTPAGNETVVVQPNVEGNGTTEVTVNEGNLNGNETVVVQPSEEGNGTTEVTVNEGVPAGNETVVVQPNEEGNATTEVTVNEGVPAGNETVVVQPNVEGNGTTEVTVNEGVPAGNETVVIQPSEEGNGTTEVTVTEGIPAGNETVVVQPSEEGNATTEVTVNEGVPAGNETVIVQPNEEGNATTEVTVNEGEQATGNETVVVQPNQEGNTSTIVTVNGGESADNGTVVIQPSEGANVTTEVKVDEGSATITVTGNDTVIVQPSEGANVTTEVKVDEGTPATGNETVAVQPATEVEPTQEPAGGNETVTEAPTEEGNVTIAVVEGGLITEAPGNETASSEVETSTEAGATNSSESASPTETLPAGPVGLGNGCVVTFEFDPIAKKPEEVEDGEGSTTSVTSAAICARRCYQDGCTGASYDPSSGACILNYGDYDSCTATETTSIFKGTEAIWIRCARCQTNLPQVEEGAEVIGQADQSASEGAAATESTPQSGAESTTEQSSSSAPEATGEEVTVGESFNGESNATTEAAPGGVVVVSNAEGNETNAEGEPNAVTAVVIDETQLSNGSVVTSAPIAIAPSEDNATLTGGETVEISTNAPSSNESSVVVVGGGDGDLAFVTSGTENITIAPQSEGDLAFVTSGTENITIAPQSEGEAVTFQPGSAEETSQATNETVISGAIDATPSNVNKEDEAVSLAPAQAGEGETAANATESSTGTSSDELTPHGCVVSFEVAEPSAALTSMNSSEEQSAGDCARRCFLTGCTVAGWEPDLNVCSYYFGEPIACANSRNYYNFVAERPVWLQCLKCGALL</sequence>
<feature type="region of interest" description="Disordered" evidence="1">
    <location>
        <begin position="702"/>
        <end position="758"/>
    </location>
</feature>
<feature type="compositionally biased region" description="Polar residues" evidence="1">
    <location>
        <begin position="1401"/>
        <end position="1410"/>
    </location>
</feature>
<feature type="compositionally biased region" description="Polar residues" evidence="1">
    <location>
        <begin position="702"/>
        <end position="742"/>
    </location>
</feature>
<proteinExistence type="predicted"/>
<accession>A0A914V5B7</accession>
<feature type="compositionally biased region" description="Polar residues" evidence="1">
    <location>
        <begin position="878"/>
        <end position="903"/>
    </location>
</feature>
<feature type="region of interest" description="Disordered" evidence="1">
    <location>
        <begin position="1380"/>
        <end position="1417"/>
    </location>
</feature>
<feature type="region of interest" description="Disordered" evidence="1">
    <location>
        <begin position="1522"/>
        <end position="1564"/>
    </location>
</feature>
<evidence type="ECO:0000259" key="3">
    <source>
        <dbReference type="PROSITE" id="PS50948"/>
    </source>
</evidence>